<comment type="similarity">
    <text evidence="1">Belongs to the ComF/GntX family.</text>
</comment>
<dbReference type="STRING" id="619805.SAMN05660477_01525"/>
<evidence type="ECO:0000259" key="2">
    <source>
        <dbReference type="Pfam" id="PF00156"/>
    </source>
</evidence>
<dbReference type="InterPro" id="IPR000836">
    <property type="entry name" value="PRTase_dom"/>
</dbReference>
<accession>A0A1T5ESJ3</accession>
<dbReference type="InterPro" id="IPR051910">
    <property type="entry name" value="ComF/GntX_DNA_util-trans"/>
</dbReference>
<evidence type="ECO:0000313" key="4">
    <source>
        <dbReference type="EMBL" id="SKB86906.1"/>
    </source>
</evidence>
<sequence length="214" mass="24965">MFLDLFFPNRCLACEEIISANTILCDICEEKLSFSHFKFDSENPLAQKAKLLFPIEQAYALFIFKEENLAQNLLHRLKYGDQEFIGKHFAHWIFDKIKITEIDEIVSVPLHPKKLKRRGYNQLTLFGNELSKLYKIPINHQLLKRNFHNKAQAQKDKQHRTETESLFSVIENPENKHILLIDDVYTTGNTLASIAWEILKHPNTKVSILVVAMD</sequence>
<dbReference type="Pfam" id="PF00156">
    <property type="entry name" value="Pribosyltran"/>
    <property type="match status" value="1"/>
</dbReference>
<dbReference type="OrthoDB" id="9779910at2"/>
<reference evidence="4 5" key="1">
    <citation type="submission" date="2017-02" db="EMBL/GenBank/DDBJ databases">
        <authorList>
            <person name="Peterson S.W."/>
        </authorList>
    </citation>
    <scope>NUCLEOTIDE SEQUENCE [LARGE SCALE GENOMIC DNA]</scope>
    <source>
        <strain evidence="4 5">DSM 22323</strain>
    </source>
</reference>
<organism evidence="4 5">
    <name type="scientific">Soonwooa buanensis</name>
    <dbReference type="NCBI Taxonomy" id="619805"/>
    <lineage>
        <taxon>Bacteria</taxon>
        <taxon>Pseudomonadati</taxon>
        <taxon>Bacteroidota</taxon>
        <taxon>Flavobacteriia</taxon>
        <taxon>Flavobacteriales</taxon>
        <taxon>Weeksellaceae</taxon>
        <taxon>Chryseobacterium group</taxon>
        <taxon>Soonwooa</taxon>
    </lineage>
</organism>
<dbReference type="Proteomes" id="UP000191112">
    <property type="component" value="Unassembled WGS sequence"/>
</dbReference>
<proteinExistence type="inferred from homology"/>
<dbReference type="SUPFAM" id="SSF53271">
    <property type="entry name" value="PRTase-like"/>
    <property type="match status" value="1"/>
</dbReference>
<evidence type="ECO:0000256" key="1">
    <source>
        <dbReference type="ARBA" id="ARBA00008007"/>
    </source>
</evidence>
<protein>
    <submittedName>
        <fullName evidence="4">ComF family protein</fullName>
    </submittedName>
</protein>
<dbReference type="PANTHER" id="PTHR47505:SF1">
    <property type="entry name" value="DNA UTILIZATION PROTEIN YHGH"/>
    <property type="match status" value="1"/>
</dbReference>
<feature type="domain" description="Double zinc ribbon" evidence="3">
    <location>
        <begin position="2"/>
        <end position="34"/>
    </location>
</feature>
<name>A0A1T5ESJ3_9FLAO</name>
<dbReference type="CDD" id="cd06223">
    <property type="entry name" value="PRTases_typeI"/>
    <property type="match status" value="1"/>
</dbReference>
<evidence type="ECO:0000313" key="5">
    <source>
        <dbReference type="Proteomes" id="UP000191112"/>
    </source>
</evidence>
<dbReference type="InterPro" id="IPR029057">
    <property type="entry name" value="PRTase-like"/>
</dbReference>
<dbReference type="AlphaFoldDB" id="A0A1T5ESJ3"/>
<dbReference type="PANTHER" id="PTHR47505">
    <property type="entry name" value="DNA UTILIZATION PROTEIN YHGH"/>
    <property type="match status" value="1"/>
</dbReference>
<dbReference type="EMBL" id="FUYZ01000004">
    <property type="protein sequence ID" value="SKB86906.1"/>
    <property type="molecule type" value="Genomic_DNA"/>
</dbReference>
<dbReference type="Pfam" id="PF18912">
    <property type="entry name" value="DZR_2"/>
    <property type="match status" value="1"/>
</dbReference>
<dbReference type="InterPro" id="IPR044005">
    <property type="entry name" value="DZR_2"/>
</dbReference>
<gene>
    <name evidence="4" type="ORF">SAMN05660477_01525</name>
</gene>
<evidence type="ECO:0000259" key="3">
    <source>
        <dbReference type="Pfam" id="PF18912"/>
    </source>
</evidence>
<dbReference type="Gene3D" id="3.40.50.2020">
    <property type="match status" value="1"/>
</dbReference>
<dbReference type="RefSeq" id="WP_079666779.1">
    <property type="nucleotide sequence ID" value="NZ_FUYZ01000004.1"/>
</dbReference>
<keyword evidence="5" id="KW-1185">Reference proteome</keyword>
<feature type="domain" description="Phosphoribosyltransferase" evidence="2">
    <location>
        <begin position="141"/>
        <end position="211"/>
    </location>
</feature>